<gene>
    <name evidence="3" type="ORF">SAMN06893096_1107</name>
</gene>
<dbReference type="RefSeq" id="WP_089306908.1">
    <property type="nucleotide sequence ID" value="NZ_FZOO01000010.1"/>
</dbReference>
<feature type="region of interest" description="Disordered" evidence="1">
    <location>
        <begin position="394"/>
        <end position="416"/>
    </location>
</feature>
<sequence length="416" mass="46202">MKAALDYGLVAMFGVLVGASELVSRYRDAPWSAIKNPASAAYVSVNAIAAAATLALLRIFDVTFDIPDATGQRAVQVLVSGFGAIAVLRTSLFIVQVGGRDVGVGPATLLHVLLFATDRDVDRRRAKQRAKAVSDALRGLSYTDVGEALPNYYLTLMQNVPDSEQAELRQRLKEIADSTMEDALKVNAVGLTLMTVVGQRVLEAAADTARTRLLERGVLGEVYPRLREAIDRVTRPDDRVLDVLGLTLYTAWPNVRAWLDDHTCLLDGWTIRMRMVDPDILAGPLRHWFDPHWLDEVRGVLEDVRRYVVENEESLERRGVKLTITTYALVPVVHGFRTGGGTYFISFGRWDDKTGELGRPYQSYEYLPPDDHSPRTCQYKAIFDNWLRRADQVPPTSSGSLMARDNQSVATEATAH</sequence>
<organism evidence="3 4">
    <name type="scientific">Geodermatophilus pulveris</name>
    <dbReference type="NCBI Taxonomy" id="1564159"/>
    <lineage>
        <taxon>Bacteria</taxon>
        <taxon>Bacillati</taxon>
        <taxon>Actinomycetota</taxon>
        <taxon>Actinomycetes</taxon>
        <taxon>Geodermatophilales</taxon>
        <taxon>Geodermatophilaceae</taxon>
        <taxon>Geodermatophilus</taxon>
    </lineage>
</organism>
<feature type="transmembrane region" description="Helical" evidence="2">
    <location>
        <begin position="38"/>
        <end position="57"/>
    </location>
</feature>
<dbReference type="AlphaFoldDB" id="A0A239I6J1"/>
<protein>
    <submittedName>
        <fullName evidence="3">Uncharacterized protein</fullName>
    </submittedName>
</protein>
<keyword evidence="4" id="KW-1185">Reference proteome</keyword>
<reference evidence="4" key="1">
    <citation type="submission" date="2017-06" db="EMBL/GenBank/DDBJ databases">
        <authorList>
            <person name="Varghese N."/>
            <person name="Submissions S."/>
        </authorList>
    </citation>
    <scope>NUCLEOTIDE SEQUENCE [LARGE SCALE GENOMIC DNA]</scope>
    <source>
        <strain evidence="4">DSM 46839</strain>
    </source>
</reference>
<keyword evidence="2" id="KW-0812">Transmembrane</keyword>
<feature type="transmembrane region" description="Helical" evidence="2">
    <location>
        <begin position="7"/>
        <end position="26"/>
    </location>
</feature>
<name>A0A239I6J1_9ACTN</name>
<accession>A0A239I6J1</accession>
<feature type="transmembrane region" description="Helical" evidence="2">
    <location>
        <begin position="77"/>
        <end position="97"/>
    </location>
</feature>
<dbReference type="Proteomes" id="UP000198373">
    <property type="component" value="Unassembled WGS sequence"/>
</dbReference>
<evidence type="ECO:0000256" key="1">
    <source>
        <dbReference type="SAM" id="MobiDB-lite"/>
    </source>
</evidence>
<dbReference type="OrthoDB" id="7992681at2"/>
<evidence type="ECO:0000313" key="3">
    <source>
        <dbReference type="EMBL" id="SNS89002.1"/>
    </source>
</evidence>
<evidence type="ECO:0000256" key="2">
    <source>
        <dbReference type="SAM" id="Phobius"/>
    </source>
</evidence>
<evidence type="ECO:0000313" key="4">
    <source>
        <dbReference type="Proteomes" id="UP000198373"/>
    </source>
</evidence>
<proteinExistence type="predicted"/>
<keyword evidence="2" id="KW-0472">Membrane</keyword>
<dbReference type="EMBL" id="FZOO01000010">
    <property type="protein sequence ID" value="SNS89002.1"/>
    <property type="molecule type" value="Genomic_DNA"/>
</dbReference>
<keyword evidence="2" id="KW-1133">Transmembrane helix</keyword>